<dbReference type="InterPro" id="IPR008942">
    <property type="entry name" value="ENTH_VHS"/>
</dbReference>
<proteinExistence type="predicted"/>
<dbReference type="Pfam" id="PF01805">
    <property type="entry name" value="Surp"/>
    <property type="match status" value="1"/>
</dbReference>
<evidence type="ECO:0000259" key="3">
    <source>
        <dbReference type="PROSITE" id="PS50128"/>
    </source>
</evidence>
<dbReference type="InterPro" id="IPR000061">
    <property type="entry name" value="Surp"/>
</dbReference>
<evidence type="ECO:0000313" key="6">
    <source>
        <dbReference type="WBParaSite" id="TREG1_53080.1"/>
    </source>
</evidence>
<dbReference type="GO" id="GO:0048471">
    <property type="term" value="C:perinuclear region of cytoplasm"/>
    <property type="evidence" value="ECO:0007669"/>
    <property type="project" value="TreeGrafter"/>
</dbReference>
<keyword evidence="1" id="KW-0175">Coiled coil</keyword>
<dbReference type="GO" id="GO:0006874">
    <property type="term" value="P:intracellular calcium ion homeostasis"/>
    <property type="evidence" value="ECO:0007669"/>
    <property type="project" value="TreeGrafter"/>
</dbReference>
<reference evidence="6" key="2">
    <citation type="submission" date="2023-11" db="UniProtKB">
        <authorList>
            <consortium name="WormBaseParasite"/>
        </authorList>
    </citation>
    <scope>IDENTIFICATION</scope>
</reference>
<dbReference type="GO" id="GO:0003723">
    <property type="term" value="F:RNA binding"/>
    <property type="evidence" value="ECO:0007669"/>
    <property type="project" value="InterPro"/>
</dbReference>
<organism evidence="5 6">
    <name type="scientific">Trichobilharzia regenti</name>
    <name type="common">Nasal bird schistosome</name>
    <dbReference type="NCBI Taxonomy" id="157069"/>
    <lineage>
        <taxon>Eukaryota</taxon>
        <taxon>Metazoa</taxon>
        <taxon>Spiralia</taxon>
        <taxon>Lophotrochozoa</taxon>
        <taxon>Platyhelminthes</taxon>
        <taxon>Trematoda</taxon>
        <taxon>Digenea</taxon>
        <taxon>Strigeidida</taxon>
        <taxon>Schistosomatoidea</taxon>
        <taxon>Schistosomatidae</taxon>
        <taxon>Trichobilharzia</taxon>
    </lineage>
</organism>
<dbReference type="InterPro" id="IPR056721">
    <property type="entry name" value="DUF7819"/>
</dbReference>
<feature type="compositionally biased region" description="Low complexity" evidence="2">
    <location>
        <begin position="547"/>
        <end position="562"/>
    </location>
</feature>
<dbReference type="Pfam" id="PF25127">
    <property type="entry name" value="DUF7819"/>
    <property type="match status" value="1"/>
</dbReference>
<dbReference type="PANTHER" id="PTHR12323">
    <property type="entry name" value="SR-RELATED CTD ASSOCIATED FACTOR 6"/>
    <property type="match status" value="1"/>
</dbReference>
<dbReference type="SUPFAM" id="SSF48464">
    <property type="entry name" value="ENTH/VHS domain"/>
    <property type="match status" value="1"/>
</dbReference>
<dbReference type="WBParaSite" id="TREG1_53080.1">
    <property type="protein sequence ID" value="TREG1_53080.1"/>
    <property type="gene ID" value="TREG1_53080"/>
</dbReference>
<protein>
    <recommendedName>
        <fullName evidence="7">SURP motif domain-containing protein</fullName>
    </recommendedName>
</protein>
<dbReference type="Pfam" id="PF04818">
    <property type="entry name" value="CID"/>
    <property type="match status" value="1"/>
</dbReference>
<feature type="compositionally biased region" description="Basic and acidic residues" evidence="2">
    <location>
        <begin position="563"/>
        <end position="586"/>
    </location>
</feature>
<dbReference type="Proteomes" id="UP000050795">
    <property type="component" value="Unassembled WGS sequence"/>
</dbReference>
<dbReference type="InterPro" id="IPR035967">
    <property type="entry name" value="SWAP/Surp_sf"/>
</dbReference>
<dbReference type="PROSITE" id="PS50128">
    <property type="entry name" value="SURP"/>
    <property type="match status" value="1"/>
</dbReference>
<accession>A0AA85K3V7</accession>
<feature type="coiled-coil region" evidence="1">
    <location>
        <begin position="218"/>
        <end position="245"/>
    </location>
</feature>
<evidence type="ECO:0000313" key="5">
    <source>
        <dbReference type="Proteomes" id="UP000050795"/>
    </source>
</evidence>
<dbReference type="PROSITE" id="PS51391">
    <property type="entry name" value="CID"/>
    <property type="match status" value="1"/>
</dbReference>
<reference evidence="5" key="1">
    <citation type="submission" date="2022-06" db="EMBL/GenBank/DDBJ databases">
        <authorList>
            <person name="Berger JAMES D."/>
            <person name="Berger JAMES D."/>
        </authorList>
    </citation>
    <scope>NUCLEOTIDE SEQUENCE [LARGE SCALE GENOMIC DNA]</scope>
</reference>
<evidence type="ECO:0000259" key="4">
    <source>
        <dbReference type="PROSITE" id="PS51391"/>
    </source>
</evidence>
<dbReference type="Gene3D" id="1.10.10.790">
    <property type="entry name" value="Surp module"/>
    <property type="match status" value="1"/>
</dbReference>
<feature type="domain" description="CID" evidence="4">
    <location>
        <begin position="250"/>
        <end position="392"/>
    </location>
</feature>
<feature type="compositionally biased region" description="Polar residues" evidence="2">
    <location>
        <begin position="589"/>
        <end position="606"/>
    </location>
</feature>
<dbReference type="SMART" id="SM00648">
    <property type="entry name" value="SWAP"/>
    <property type="match status" value="1"/>
</dbReference>
<feature type="compositionally biased region" description="Polar residues" evidence="2">
    <location>
        <begin position="486"/>
        <end position="509"/>
    </location>
</feature>
<keyword evidence="5" id="KW-1185">Reference proteome</keyword>
<sequence length="751" mass="85517">MATPLPPVDTEQQNIIDKLAEFVARNGPEFEALTSEKQRDNPKFAFLRGGEYREYYLYRVNEALKVWQQQYSMKDKSLQPFDRRNNRVNMNDQWDQYSGGAEHWQRFSVAPQGHCGWGGPDPTWYPKPQWPYQHGMRMPGCPPAFPFHPPPNAMDSYNHGNFNNPPQYGYPGQHGAFPPQQYSFGPESYHASGSYEYQASNSSELGEADIEQSEKNLAAQHESLLARQEVEIHELLDKKREENVRKAGEKLNISWEQMNEMIQPLIEACTKENISKGKSWIVDKMTESPELTKLMSDYLIARASAAHVSFDLRLHLVYLLNDLLHHSKRRGAPAHLQEALQETVPIIFCLATEIADDEQKAKINRVLSLWETNSYLPAEVLVKMRPPESAKFLTEWKESQSKSVDPNFSYWGPPQPSQGSTGYEMGSQEMMNNSDMRDMQHRMPSYPPPHMPGYTGNAGAGGVAGRPGYPPHQMGWAPPGQRDSSKWNQSMPNYNTQSGHRNHELSSNVYIEGEEPEDEQQSQYSVSSYDCETHKGKKFDEKKTTSYGGYYNNNNDPVNNDYRQYEESNRSGRDVRDSQSQRDGKSRTSRGNRPSRFSSAPSQSETCTEKKADTSESVKSATSTEENKTPITDAEDSKDAETSTQVAEAYDINEKYPAWQLPAGLMHSLIKLKDFDFTPICESDLQLLPANAPSERLLIALENFYMPPTPDRPRDGEGWEHMALNEFYAKKSVLVLLNKKKKKRKTTSLLV</sequence>
<feature type="region of interest" description="Disordered" evidence="2">
    <location>
        <begin position="458"/>
        <end position="645"/>
    </location>
</feature>
<evidence type="ECO:0008006" key="7">
    <source>
        <dbReference type="Google" id="ProtNLM"/>
    </source>
</evidence>
<dbReference type="Gene3D" id="1.25.40.90">
    <property type="match status" value="1"/>
</dbReference>
<feature type="compositionally biased region" description="Polar residues" evidence="2">
    <location>
        <begin position="521"/>
        <end position="530"/>
    </location>
</feature>
<dbReference type="SUPFAM" id="SSF109905">
    <property type="entry name" value="Surp module (SWAP domain)"/>
    <property type="match status" value="1"/>
</dbReference>
<dbReference type="InterPro" id="IPR006569">
    <property type="entry name" value="CID_dom"/>
</dbReference>
<feature type="compositionally biased region" description="Basic and acidic residues" evidence="2">
    <location>
        <begin position="607"/>
        <end position="616"/>
    </location>
</feature>
<dbReference type="PANTHER" id="PTHR12323:SF0">
    <property type="entry name" value="CALCIUM HOMEOSTASIS ENDOPLASMIC RETICULUM PROTEIN"/>
    <property type="match status" value="1"/>
</dbReference>
<feature type="domain" description="SURP motif" evidence="3">
    <location>
        <begin position="15"/>
        <end position="57"/>
    </location>
</feature>
<dbReference type="AlphaFoldDB" id="A0AA85K3V7"/>
<feature type="compositionally biased region" description="Basic and acidic residues" evidence="2">
    <location>
        <begin position="531"/>
        <end position="544"/>
    </location>
</feature>
<evidence type="ECO:0000256" key="2">
    <source>
        <dbReference type="SAM" id="MobiDB-lite"/>
    </source>
</evidence>
<name>A0AA85K3V7_TRIRE</name>
<evidence type="ECO:0000256" key="1">
    <source>
        <dbReference type="SAM" id="Coils"/>
    </source>
</evidence>
<dbReference type="GO" id="GO:0006396">
    <property type="term" value="P:RNA processing"/>
    <property type="evidence" value="ECO:0007669"/>
    <property type="project" value="InterPro"/>
</dbReference>